<dbReference type="Gene3D" id="3.40.50.2300">
    <property type="match status" value="2"/>
</dbReference>
<dbReference type="Proteomes" id="UP001156882">
    <property type="component" value="Unassembled WGS sequence"/>
</dbReference>
<keyword evidence="2 4" id="KW-0732">Signal</keyword>
<name>A0ABQ6CW91_9HYPH</name>
<comment type="caution">
    <text evidence="6">The sequence shown here is derived from an EMBL/GenBank/DDBJ whole genome shotgun (WGS) entry which is preliminary data.</text>
</comment>
<organism evidence="6 7">
    <name type="scientific">Labrys miyagiensis</name>
    <dbReference type="NCBI Taxonomy" id="346912"/>
    <lineage>
        <taxon>Bacteria</taxon>
        <taxon>Pseudomonadati</taxon>
        <taxon>Pseudomonadota</taxon>
        <taxon>Alphaproteobacteria</taxon>
        <taxon>Hyphomicrobiales</taxon>
        <taxon>Xanthobacteraceae</taxon>
        <taxon>Labrys</taxon>
    </lineage>
</organism>
<evidence type="ECO:0000259" key="5">
    <source>
        <dbReference type="Pfam" id="PF13458"/>
    </source>
</evidence>
<dbReference type="PANTHER" id="PTHR30483">
    <property type="entry name" value="LEUCINE-SPECIFIC-BINDING PROTEIN"/>
    <property type="match status" value="1"/>
</dbReference>
<dbReference type="InterPro" id="IPR051010">
    <property type="entry name" value="BCAA_transport"/>
</dbReference>
<dbReference type="InterPro" id="IPR028081">
    <property type="entry name" value="Leu-bd"/>
</dbReference>
<evidence type="ECO:0000256" key="3">
    <source>
        <dbReference type="ARBA" id="ARBA00022970"/>
    </source>
</evidence>
<dbReference type="Pfam" id="PF13458">
    <property type="entry name" value="Peripla_BP_6"/>
    <property type="match status" value="1"/>
</dbReference>
<evidence type="ECO:0000313" key="7">
    <source>
        <dbReference type="Proteomes" id="UP001156882"/>
    </source>
</evidence>
<evidence type="ECO:0000256" key="1">
    <source>
        <dbReference type="ARBA" id="ARBA00010062"/>
    </source>
</evidence>
<dbReference type="RefSeq" id="WP_431310809.1">
    <property type="nucleotide sequence ID" value="NZ_BSPC01000093.1"/>
</dbReference>
<feature type="signal peptide" evidence="4">
    <location>
        <begin position="1"/>
        <end position="22"/>
    </location>
</feature>
<keyword evidence="3" id="KW-0813">Transport</keyword>
<proteinExistence type="inferred from homology"/>
<feature type="domain" description="Leucine-binding protein" evidence="5">
    <location>
        <begin position="26"/>
        <end position="364"/>
    </location>
</feature>
<gene>
    <name evidence="6" type="ORF">GCM10007874_70360</name>
</gene>
<evidence type="ECO:0000256" key="2">
    <source>
        <dbReference type="ARBA" id="ARBA00022729"/>
    </source>
</evidence>
<protein>
    <submittedName>
        <fullName evidence="6">ABC transporter substrate-binding protein</fullName>
    </submittedName>
</protein>
<dbReference type="EMBL" id="BSPC01000093">
    <property type="protein sequence ID" value="GLS24015.1"/>
    <property type="molecule type" value="Genomic_DNA"/>
</dbReference>
<sequence length="399" mass="41920">MKFKPLLLAAVMVGVSLGGAYADDISVKIGVLNDRSGVYADLSGQGSVIAAQMAVDDFKAADKGIKVDIVSADHQNKPDVGAGIARQWYDQDGVDAIFDVPTSSVALAVSQVTKEKNKIFIDSGAGSTDIVGKQCSPNTLLWTYDTYALAKGTAGAMVKRGGDSWFFITADYAFGKSLEDNASKIVTAAGGKVVGDVKAPFPTSDFSSFLLQAQSSGAKVIGLANAGGDTVNAIKQAAEFGITQGGQNLAGLLIFISDVHALGLQAAQGLVLTEAFYWDLNDNTRAFAKHFAEKSGGKMPTMVHAGVYAGVLHYLKAIEAAKSKDATKVMAGMKATPTDDPLFGKGQVLSNGRVTHDMYLFQVKKPEESKGPWDYYNLLATIPAAEAFQSVADSGCTMK</sequence>
<evidence type="ECO:0000256" key="4">
    <source>
        <dbReference type="SAM" id="SignalP"/>
    </source>
</evidence>
<keyword evidence="7" id="KW-1185">Reference proteome</keyword>
<feature type="chain" id="PRO_5046653791" evidence="4">
    <location>
        <begin position="23"/>
        <end position="399"/>
    </location>
</feature>
<comment type="similarity">
    <text evidence="1">Belongs to the leucine-binding protein family.</text>
</comment>
<dbReference type="PANTHER" id="PTHR30483:SF6">
    <property type="entry name" value="PERIPLASMIC BINDING PROTEIN OF ABC TRANSPORTER FOR NATURAL AMINO ACIDS"/>
    <property type="match status" value="1"/>
</dbReference>
<keyword evidence="3" id="KW-0029">Amino-acid transport</keyword>
<evidence type="ECO:0000313" key="6">
    <source>
        <dbReference type="EMBL" id="GLS24015.1"/>
    </source>
</evidence>
<accession>A0ABQ6CW91</accession>
<reference evidence="7" key="1">
    <citation type="journal article" date="2019" name="Int. J. Syst. Evol. Microbiol.">
        <title>The Global Catalogue of Microorganisms (GCM) 10K type strain sequencing project: providing services to taxonomists for standard genome sequencing and annotation.</title>
        <authorList>
            <consortium name="The Broad Institute Genomics Platform"/>
            <consortium name="The Broad Institute Genome Sequencing Center for Infectious Disease"/>
            <person name="Wu L."/>
            <person name="Ma J."/>
        </authorList>
    </citation>
    <scope>NUCLEOTIDE SEQUENCE [LARGE SCALE GENOMIC DNA]</scope>
    <source>
        <strain evidence="7">NBRC 101365</strain>
    </source>
</reference>
<dbReference type="CDD" id="cd06327">
    <property type="entry name" value="PBP1_SBP-like"/>
    <property type="match status" value="1"/>
</dbReference>
<dbReference type="SUPFAM" id="SSF53822">
    <property type="entry name" value="Periplasmic binding protein-like I"/>
    <property type="match status" value="1"/>
</dbReference>
<dbReference type="InterPro" id="IPR028082">
    <property type="entry name" value="Peripla_BP_I"/>
</dbReference>